<evidence type="ECO:0000256" key="1">
    <source>
        <dbReference type="SAM" id="Phobius"/>
    </source>
</evidence>
<evidence type="ECO:0000313" key="2">
    <source>
        <dbReference type="EMBL" id="BAS19814.1"/>
    </source>
</evidence>
<dbReference type="EMBL" id="AP014938">
    <property type="protein sequence ID" value="BAS19814.1"/>
    <property type="molecule type" value="Genomic_DNA"/>
</dbReference>
<keyword evidence="1" id="KW-1133">Transmembrane helix</keyword>
<evidence type="ECO:0000313" key="3">
    <source>
        <dbReference type="Proteomes" id="UP000066203"/>
    </source>
</evidence>
<proteinExistence type="predicted"/>
<feature type="transmembrane region" description="Helical" evidence="1">
    <location>
        <begin position="150"/>
        <end position="171"/>
    </location>
</feature>
<gene>
    <name evidence="2" type="ORF">RM6536_0567</name>
</gene>
<feature type="transmembrane region" description="Helical" evidence="1">
    <location>
        <begin position="48"/>
        <end position="67"/>
    </location>
</feature>
<accession>A0A0K2RYB9</accession>
<name>A0A0K2RYB9_9MICC</name>
<feature type="transmembrane region" description="Helical" evidence="1">
    <location>
        <begin position="97"/>
        <end position="114"/>
    </location>
</feature>
<sequence length="193" mass="21312">MQALGIFGAFALVVWIEYMMTPLTLMFETVYAGPTAVYSGDGMIPLHLFLSSSLSAIFLGYFCVNILASLNIPGYLGIPAIIYVGALPWAQAERHQFTLALAWVIAVALVSWLVRGMWGTLLACVGYSLWIVLVATSGDPFDLSANMSRVLVILGFPLAFIVAGGGIYRIFYLRQNPKMLRYLQERALYLGEW</sequence>
<feature type="transmembrane region" description="Helical" evidence="1">
    <location>
        <begin position="121"/>
        <end position="138"/>
    </location>
</feature>
<dbReference type="Proteomes" id="UP000066203">
    <property type="component" value="Chromosome"/>
</dbReference>
<dbReference type="AlphaFoldDB" id="A0A0K2RYB9"/>
<reference evidence="3" key="1">
    <citation type="submission" date="2015-08" db="EMBL/GenBank/DDBJ databases">
        <title>Complete genome sequence of Rothia mucilaginosa strain NUM-Rm6536.</title>
        <authorList>
            <person name="Nambu T."/>
        </authorList>
    </citation>
    <scope>NUCLEOTIDE SEQUENCE [LARGE SCALE GENOMIC DNA]</scope>
    <source>
        <strain evidence="3">NUM-Rm6536</strain>
    </source>
</reference>
<feature type="transmembrane region" description="Helical" evidence="1">
    <location>
        <begin position="74"/>
        <end position="91"/>
    </location>
</feature>
<keyword evidence="1" id="KW-0812">Transmembrane</keyword>
<organism evidence="2">
    <name type="scientific">Rothia mucilaginosa</name>
    <dbReference type="NCBI Taxonomy" id="43675"/>
    <lineage>
        <taxon>Bacteria</taxon>
        <taxon>Bacillati</taxon>
        <taxon>Actinomycetota</taxon>
        <taxon>Actinomycetes</taxon>
        <taxon>Micrococcales</taxon>
        <taxon>Micrococcaceae</taxon>
        <taxon>Rothia</taxon>
    </lineage>
</organism>
<dbReference type="PATRIC" id="fig|43675.28.peg.574"/>
<protein>
    <submittedName>
        <fullName evidence="2">Uncharacterized protein</fullName>
    </submittedName>
</protein>
<keyword evidence="1" id="KW-0472">Membrane</keyword>